<evidence type="ECO:0000313" key="14">
    <source>
        <dbReference type="EMBL" id="OXA58727.1"/>
    </source>
</evidence>
<evidence type="ECO:0000313" key="15">
    <source>
        <dbReference type="Proteomes" id="UP000198287"/>
    </source>
</evidence>
<reference evidence="14 15" key="1">
    <citation type="submission" date="2015-12" db="EMBL/GenBank/DDBJ databases">
        <title>The genome of Folsomia candida.</title>
        <authorList>
            <person name="Faddeeva A."/>
            <person name="Derks M.F."/>
            <person name="Anvar Y."/>
            <person name="Smit S."/>
            <person name="Van Straalen N."/>
            <person name="Roelofs D."/>
        </authorList>
    </citation>
    <scope>NUCLEOTIDE SEQUENCE [LARGE SCALE GENOMIC DNA]</scope>
    <source>
        <strain evidence="14 15">VU population</strain>
        <tissue evidence="14">Whole body</tissue>
    </source>
</reference>
<evidence type="ECO:0000256" key="12">
    <source>
        <dbReference type="SAM" id="Phobius"/>
    </source>
</evidence>
<evidence type="ECO:0000256" key="6">
    <source>
        <dbReference type="ARBA" id="ARBA00023040"/>
    </source>
</evidence>
<feature type="region of interest" description="Disordered" evidence="11">
    <location>
        <begin position="305"/>
        <end position="325"/>
    </location>
</feature>
<keyword evidence="6" id="KW-0297">G-protein coupled receptor</keyword>
<dbReference type="GO" id="GO:0004993">
    <property type="term" value="F:G protein-coupled serotonin receptor activity"/>
    <property type="evidence" value="ECO:0007669"/>
    <property type="project" value="UniProtKB-ARBA"/>
</dbReference>
<keyword evidence="4 12" id="KW-0812">Transmembrane</keyword>
<sequence>MEEILNETDLCPSCDGLDNGPFLDNSSFSAENSTTDGVTTWSTIALMCLSSIFLAVIILSTIIGNVLVIVAVFIERNLQNVANRLIVSLGIADLMVACFVMGPAAHYMISGRWNFGSGFCEVWTTKKAKTVEPKCDSENPEAKPKPVSFQVFRRRWTDDENKILLNYLTSVVKQGKPLEKPNATIFYQNAVEKLKLEDCSGNQLKNQVKNLKKKYMDAIEWRSKTGQGVLLEEGEESVKKVLLKRCPFFDEMDEIYGTRTNINPPYLHDSSISIESIMEDIQLQNSEEYDMPGQIEQEIGVTMSSRNTVQSHTSTNKNKRKSSESTGLEILGQTALLRFEVQQGELELSKEKWEDEKRRRDSQYELDLKKFDHEQKMDMERIELEKTRLKNEFELAKLKIELEFKHKLELSKMN</sequence>
<dbReference type="PANTHER" id="PTHR24248">
    <property type="entry name" value="ADRENERGIC RECEPTOR-RELATED G-PROTEIN COUPLED RECEPTOR"/>
    <property type="match status" value="1"/>
</dbReference>
<organism evidence="14 15">
    <name type="scientific">Folsomia candida</name>
    <name type="common">Springtail</name>
    <dbReference type="NCBI Taxonomy" id="158441"/>
    <lineage>
        <taxon>Eukaryota</taxon>
        <taxon>Metazoa</taxon>
        <taxon>Ecdysozoa</taxon>
        <taxon>Arthropoda</taxon>
        <taxon>Hexapoda</taxon>
        <taxon>Collembola</taxon>
        <taxon>Entomobryomorpha</taxon>
        <taxon>Isotomoidea</taxon>
        <taxon>Isotomidae</taxon>
        <taxon>Proisotominae</taxon>
        <taxon>Folsomia</taxon>
    </lineage>
</organism>
<evidence type="ECO:0000256" key="2">
    <source>
        <dbReference type="ARBA" id="ARBA00010663"/>
    </source>
</evidence>
<keyword evidence="7 12" id="KW-0472">Membrane</keyword>
<dbReference type="OrthoDB" id="8068331at2759"/>
<dbReference type="InterPro" id="IPR000276">
    <property type="entry name" value="GPCR_Rhodpsn"/>
</dbReference>
<dbReference type="PROSITE" id="PS50262">
    <property type="entry name" value="G_PROTEIN_RECEP_F1_2"/>
    <property type="match status" value="1"/>
</dbReference>
<accession>A0A226ENL9</accession>
<evidence type="ECO:0000259" key="13">
    <source>
        <dbReference type="PROSITE" id="PS50262"/>
    </source>
</evidence>
<evidence type="ECO:0000256" key="4">
    <source>
        <dbReference type="ARBA" id="ARBA00022692"/>
    </source>
</evidence>
<feature type="transmembrane region" description="Helical" evidence="12">
    <location>
        <begin position="86"/>
        <end position="109"/>
    </location>
</feature>
<feature type="compositionally biased region" description="Polar residues" evidence="11">
    <location>
        <begin position="305"/>
        <end position="316"/>
    </location>
</feature>
<keyword evidence="3" id="KW-1003">Cell membrane</keyword>
<dbReference type="PANTHER" id="PTHR24248:SF199">
    <property type="entry name" value="IP13425P-RELATED"/>
    <property type="match status" value="1"/>
</dbReference>
<keyword evidence="8" id="KW-1015">Disulfide bond</keyword>
<dbReference type="AlphaFoldDB" id="A0A226ENL9"/>
<evidence type="ECO:0000256" key="9">
    <source>
        <dbReference type="ARBA" id="ARBA00023170"/>
    </source>
</evidence>
<dbReference type="PRINTS" id="PR00237">
    <property type="entry name" value="GPCRRHODOPSN"/>
</dbReference>
<comment type="subcellular location">
    <subcellularLocation>
        <location evidence="1">Cell membrane</location>
        <topology evidence="1">Multi-pass membrane protein</topology>
    </subcellularLocation>
</comment>
<keyword evidence="15" id="KW-1185">Reference proteome</keyword>
<evidence type="ECO:0000256" key="1">
    <source>
        <dbReference type="ARBA" id="ARBA00004651"/>
    </source>
</evidence>
<comment type="similarity">
    <text evidence="2">Belongs to the G-protein coupled receptor 1 family.</text>
</comment>
<dbReference type="GO" id="GO:0005886">
    <property type="term" value="C:plasma membrane"/>
    <property type="evidence" value="ECO:0007669"/>
    <property type="project" value="UniProtKB-SubCell"/>
</dbReference>
<dbReference type="Pfam" id="PF00001">
    <property type="entry name" value="7tm_1"/>
    <property type="match status" value="1"/>
</dbReference>
<evidence type="ECO:0000256" key="3">
    <source>
        <dbReference type="ARBA" id="ARBA00022475"/>
    </source>
</evidence>
<evidence type="ECO:0000256" key="10">
    <source>
        <dbReference type="ARBA" id="ARBA00023224"/>
    </source>
</evidence>
<evidence type="ECO:0000256" key="11">
    <source>
        <dbReference type="SAM" id="MobiDB-lite"/>
    </source>
</evidence>
<dbReference type="InterPro" id="IPR017452">
    <property type="entry name" value="GPCR_Rhodpsn_7TM"/>
</dbReference>
<proteinExistence type="inferred from homology"/>
<dbReference type="GO" id="GO:0043410">
    <property type="term" value="P:positive regulation of MAPK cascade"/>
    <property type="evidence" value="ECO:0007669"/>
    <property type="project" value="TreeGrafter"/>
</dbReference>
<keyword evidence="10" id="KW-0807">Transducer</keyword>
<feature type="transmembrane region" description="Helical" evidence="12">
    <location>
        <begin position="44"/>
        <end position="74"/>
    </location>
</feature>
<dbReference type="SUPFAM" id="SSF81321">
    <property type="entry name" value="Family A G protein-coupled receptor-like"/>
    <property type="match status" value="1"/>
</dbReference>
<dbReference type="OMA" id="KWEMEMA"/>
<dbReference type="Gene3D" id="1.20.1070.10">
    <property type="entry name" value="Rhodopsin 7-helix transmembrane proteins"/>
    <property type="match status" value="1"/>
</dbReference>
<evidence type="ECO:0000256" key="8">
    <source>
        <dbReference type="ARBA" id="ARBA00023157"/>
    </source>
</evidence>
<keyword evidence="9 14" id="KW-0675">Receptor</keyword>
<dbReference type="GO" id="GO:0071880">
    <property type="term" value="P:adenylate cyclase-activating adrenergic receptor signaling pathway"/>
    <property type="evidence" value="ECO:0007669"/>
    <property type="project" value="TreeGrafter"/>
</dbReference>
<feature type="domain" description="G-protein coupled receptors family 1 profile" evidence="13">
    <location>
        <begin position="64"/>
        <end position="122"/>
    </location>
</feature>
<comment type="caution">
    <text evidence="14">The sequence shown here is derived from an EMBL/GenBank/DDBJ whole genome shotgun (WGS) entry which is preliminary data.</text>
</comment>
<evidence type="ECO:0000256" key="7">
    <source>
        <dbReference type="ARBA" id="ARBA00023136"/>
    </source>
</evidence>
<keyword evidence="5 12" id="KW-1133">Transmembrane helix</keyword>
<protein>
    <submittedName>
        <fullName evidence="14">5-hydroxytryptamine receptor</fullName>
    </submittedName>
</protein>
<name>A0A226ENL9_FOLCA</name>
<evidence type="ECO:0000256" key="5">
    <source>
        <dbReference type="ARBA" id="ARBA00022989"/>
    </source>
</evidence>
<dbReference type="EMBL" id="LNIX01000003">
    <property type="protein sequence ID" value="OXA58727.1"/>
    <property type="molecule type" value="Genomic_DNA"/>
</dbReference>
<gene>
    <name evidence="14" type="ORF">Fcan01_07911</name>
</gene>
<dbReference type="Proteomes" id="UP000198287">
    <property type="component" value="Unassembled WGS sequence"/>
</dbReference>